<comment type="caution">
    <text evidence="1">The sequence shown here is derived from an EMBL/GenBank/DDBJ whole genome shotgun (WGS) entry which is preliminary data.</text>
</comment>
<reference evidence="1 2" key="1">
    <citation type="submission" date="2017-08" db="EMBL/GenBank/DDBJ databases">
        <title>Acidophilic green algal genome provides insights into adaptation to an acidic environment.</title>
        <authorList>
            <person name="Hirooka S."/>
            <person name="Hirose Y."/>
            <person name="Kanesaki Y."/>
            <person name="Higuchi S."/>
            <person name="Fujiwara T."/>
            <person name="Onuma R."/>
            <person name="Era A."/>
            <person name="Ohbayashi R."/>
            <person name="Uzuka A."/>
            <person name="Nozaki H."/>
            <person name="Yoshikawa H."/>
            <person name="Miyagishima S.Y."/>
        </authorList>
    </citation>
    <scope>NUCLEOTIDE SEQUENCE [LARGE SCALE GENOMIC DNA]</scope>
    <source>
        <strain evidence="1 2">NIES-2499</strain>
    </source>
</reference>
<protein>
    <submittedName>
        <fullName evidence="1">Uncharacterized protein</fullName>
    </submittedName>
</protein>
<dbReference type="Proteomes" id="UP000232323">
    <property type="component" value="Unassembled WGS sequence"/>
</dbReference>
<keyword evidence="2" id="KW-1185">Reference proteome</keyword>
<gene>
    <name evidence="1" type="ORF">CEUSTIGMA_g8677.t1</name>
</gene>
<evidence type="ECO:0000313" key="2">
    <source>
        <dbReference type="Proteomes" id="UP000232323"/>
    </source>
</evidence>
<organism evidence="1 2">
    <name type="scientific">Chlamydomonas eustigma</name>
    <dbReference type="NCBI Taxonomy" id="1157962"/>
    <lineage>
        <taxon>Eukaryota</taxon>
        <taxon>Viridiplantae</taxon>
        <taxon>Chlorophyta</taxon>
        <taxon>core chlorophytes</taxon>
        <taxon>Chlorophyceae</taxon>
        <taxon>CS clade</taxon>
        <taxon>Chlamydomonadales</taxon>
        <taxon>Chlamydomonadaceae</taxon>
        <taxon>Chlamydomonas</taxon>
    </lineage>
</organism>
<dbReference type="EMBL" id="BEGY01000063">
    <property type="protein sequence ID" value="GAX81245.1"/>
    <property type="molecule type" value="Genomic_DNA"/>
</dbReference>
<evidence type="ECO:0000313" key="1">
    <source>
        <dbReference type="EMBL" id="GAX81245.1"/>
    </source>
</evidence>
<accession>A0A250XDS6</accession>
<proteinExistence type="predicted"/>
<dbReference type="AlphaFoldDB" id="A0A250XDS6"/>
<dbReference type="OrthoDB" id="5950581at2759"/>
<name>A0A250XDS6_9CHLO</name>
<sequence>MKRPLCLSILASICYYVLISSISISSIDVDDRIRKQWLDLSEKICPIRSYRSCIDPLDRSSNWTDAKLSQVVYENYQGLGAWSTARLVTYSISGNKKGHGGDSWFILLRDRRQRIKVPTRVFDEGDGSYTVAAFLLLPGNYTMFAQLWYSDCHGLQEPFTADGAPLAFENNLTKPDHCYIGALFKYPVFTMTIFAHHAHGATCHGATCSSLRSAQPAPITTGTTTQLPGHTWRTEMYHFSRNRTIHRRPCCRPPAPQLPGPFTRFLYYGDSTVRNSWDVLLYQARRPCKIAWKPMDIQEFLNEDDKCERVGSMDEVDPHLSAIMKRCTGGAPWGTVPVGTNTDEISKYFPLSDLYNMSMFVYNDTYAKGHTPPVQLPLPREFTVIYLDGWGCRITEIVEKDLKLVRPGDILIINIGAHCQRLYTFAKWKQYMDEMSIMLGSALKRGIPVIWRSTFLIEEEVFRSHPENINGYVPPAHFNTDARRILFDSYAEHVLHPLGVHTWDVYGISALGDNKRFDMFHTDAPTTITMNTDLLDLFVCQK</sequence>